<reference evidence="4 5" key="1">
    <citation type="submission" date="2021-01" db="EMBL/GenBank/DDBJ databases">
        <title>Genomic Encyclopedia of Type Strains, Phase IV (KMG-IV): sequencing the most valuable type-strain genomes for metagenomic binning, comparative biology and taxonomic classification.</title>
        <authorList>
            <person name="Goeker M."/>
        </authorList>
    </citation>
    <scope>NUCLEOTIDE SEQUENCE [LARGE SCALE GENOMIC DNA]</scope>
    <source>
        <strain evidence="4 5">DSM 28236</strain>
    </source>
</reference>
<dbReference type="EMBL" id="JAFBER010000007">
    <property type="protein sequence ID" value="MBM7645311.1"/>
    <property type="molecule type" value="Genomic_DNA"/>
</dbReference>
<dbReference type="Pfam" id="PF01553">
    <property type="entry name" value="Acyltransferase"/>
    <property type="match status" value="1"/>
</dbReference>
<keyword evidence="5" id="KW-1185">Reference proteome</keyword>
<evidence type="ECO:0000256" key="1">
    <source>
        <dbReference type="ARBA" id="ARBA00022679"/>
    </source>
</evidence>
<dbReference type="Proteomes" id="UP000808914">
    <property type="component" value="Unassembled WGS sequence"/>
</dbReference>
<evidence type="ECO:0000313" key="4">
    <source>
        <dbReference type="EMBL" id="MBM7645311.1"/>
    </source>
</evidence>
<dbReference type="GO" id="GO:0003841">
    <property type="term" value="F:1-acylglycerol-3-phosphate O-acyltransferase activity"/>
    <property type="evidence" value="ECO:0007669"/>
    <property type="project" value="UniProtKB-EC"/>
</dbReference>
<dbReference type="SUPFAM" id="SSF69593">
    <property type="entry name" value="Glycerol-3-phosphate (1)-acyltransferase"/>
    <property type="match status" value="1"/>
</dbReference>
<comment type="caution">
    <text evidence="4">The sequence shown here is derived from an EMBL/GenBank/DDBJ whole genome shotgun (WGS) entry which is preliminary data.</text>
</comment>
<evidence type="ECO:0000259" key="3">
    <source>
        <dbReference type="SMART" id="SM00563"/>
    </source>
</evidence>
<gene>
    <name evidence="4" type="ORF">JOD45_001522</name>
</gene>
<protein>
    <submittedName>
        <fullName evidence="4">1-acyl-sn-glycerol-3-phosphate acyltransferase</fullName>
        <ecNumber evidence="4">2.3.1.51</ecNumber>
    </submittedName>
</protein>
<dbReference type="PANTHER" id="PTHR10434:SF11">
    <property type="entry name" value="1-ACYL-SN-GLYCEROL-3-PHOSPHATE ACYLTRANSFERASE"/>
    <property type="match status" value="1"/>
</dbReference>
<sequence length="194" mass="21658">MSLYSFGKPIVSGLFKLFFRYKVIGEENVPKDGGVLLCSNHLSNFDPPMIGCACPRELSFMAKAELFKIPLLKQLITRLNAIPVKRGHSDRQAFKMTMKLLEEGKTMTIFPEGTRNKTDQLKKGLSGAGFFALRTNAHVVPCAIIGSYKLFKPIKVVFGEPIDFSELKSRKAKPAEATEIIMTHIQALIDQHKS</sequence>
<dbReference type="CDD" id="cd07989">
    <property type="entry name" value="LPLAT_AGPAT-like"/>
    <property type="match status" value="1"/>
</dbReference>
<keyword evidence="2 4" id="KW-0012">Acyltransferase</keyword>
<dbReference type="EC" id="2.3.1.51" evidence="4"/>
<proteinExistence type="predicted"/>
<evidence type="ECO:0000313" key="5">
    <source>
        <dbReference type="Proteomes" id="UP000808914"/>
    </source>
</evidence>
<name>A0ABS2PZC1_9BACL</name>
<dbReference type="SMART" id="SM00563">
    <property type="entry name" value="PlsC"/>
    <property type="match status" value="1"/>
</dbReference>
<evidence type="ECO:0000256" key="2">
    <source>
        <dbReference type="ARBA" id="ARBA00023315"/>
    </source>
</evidence>
<dbReference type="InterPro" id="IPR002123">
    <property type="entry name" value="Plipid/glycerol_acylTrfase"/>
</dbReference>
<dbReference type="RefSeq" id="WP_205003238.1">
    <property type="nucleotide sequence ID" value="NZ_JAFBER010000007.1"/>
</dbReference>
<feature type="domain" description="Phospholipid/glycerol acyltransferase" evidence="3">
    <location>
        <begin position="35"/>
        <end position="147"/>
    </location>
</feature>
<accession>A0ABS2PZC1</accession>
<keyword evidence="1 4" id="KW-0808">Transferase</keyword>
<organism evidence="4 5">
    <name type="scientific">Scopulibacillus daqui</name>
    <dbReference type="NCBI Taxonomy" id="1469162"/>
    <lineage>
        <taxon>Bacteria</taxon>
        <taxon>Bacillati</taxon>
        <taxon>Bacillota</taxon>
        <taxon>Bacilli</taxon>
        <taxon>Bacillales</taxon>
        <taxon>Sporolactobacillaceae</taxon>
        <taxon>Scopulibacillus</taxon>
    </lineage>
</organism>
<dbReference type="PANTHER" id="PTHR10434">
    <property type="entry name" value="1-ACYL-SN-GLYCEROL-3-PHOSPHATE ACYLTRANSFERASE"/>
    <property type="match status" value="1"/>
</dbReference>